<keyword evidence="10" id="KW-1185">Reference proteome</keyword>
<name>A0A1H3P6H1_9RHOB</name>
<evidence type="ECO:0000256" key="5">
    <source>
        <dbReference type="ARBA" id="ARBA00023004"/>
    </source>
</evidence>
<dbReference type="OrthoDB" id="7596534at2"/>
<feature type="binding site" description="covalent" evidence="7">
    <location>
        <position position="144"/>
    </location>
    <ligand>
        <name>heme c</name>
        <dbReference type="ChEBI" id="CHEBI:61717"/>
    </ligand>
</feature>
<gene>
    <name evidence="9" type="ORF">SAMN05444004_104233</name>
</gene>
<evidence type="ECO:0000256" key="6">
    <source>
        <dbReference type="PIRSR" id="PIRSR000027-1"/>
    </source>
</evidence>
<keyword evidence="4" id="KW-0249">Electron transport</keyword>
<dbReference type="STRING" id="1244108.SAMN05444004_104233"/>
<dbReference type="Gene3D" id="1.20.120.10">
    <property type="entry name" value="Cytochrome c/b562"/>
    <property type="match status" value="1"/>
</dbReference>
<evidence type="ECO:0000313" key="10">
    <source>
        <dbReference type="Proteomes" id="UP000198914"/>
    </source>
</evidence>
<keyword evidence="8" id="KW-0732">Signal</keyword>
<feature type="binding site" description="covalent" evidence="7">
    <location>
        <position position="141"/>
    </location>
    <ligand>
        <name>heme c</name>
        <dbReference type="ChEBI" id="CHEBI:61717"/>
    </ligand>
</feature>
<dbReference type="InterPro" id="IPR002321">
    <property type="entry name" value="Cyt_c_II"/>
</dbReference>
<sequence>MRRTIPTLAIVATVTVSVAFAASHAETPREVKARQGLMNIISINFGTIGDMVRGKDDYDAATAQAAADSLVGVGMIQHDNLWPEPTLGIDGSRALTEIGEDRAGFLAIWDRFDTAAAGLQAVAGGGIEGLGGAVGELGQVCKACHDDYRLTR</sequence>
<dbReference type="SUPFAM" id="SSF47175">
    <property type="entry name" value="Cytochromes"/>
    <property type="match status" value="1"/>
</dbReference>
<keyword evidence="3 6" id="KW-0479">Metal-binding</keyword>
<dbReference type="GO" id="GO:0022900">
    <property type="term" value="P:electron transport chain"/>
    <property type="evidence" value="ECO:0007669"/>
    <property type="project" value="InterPro"/>
</dbReference>
<proteinExistence type="predicted"/>
<dbReference type="Proteomes" id="UP000198914">
    <property type="component" value="Unassembled WGS sequence"/>
</dbReference>
<dbReference type="PROSITE" id="PS51009">
    <property type="entry name" value="CYTCII"/>
    <property type="match status" value="1"/>
</dbReference>
<dbReference type="Pfam" id="PF01322">
    <property type="entry name" value="Cytochrom_C_2"/>
    <property type="match status" value="1"/>
</dbReference>
<protein>
    <submittedName>
        <fullName evidence="9">Cytochrome c556</fullName>
    </submittedName>
</protein>
<keyword evidence="2 7" id="KW-0349">Heme</keyword>
<dbReference type="PRINTS" id="PR00608">
    <property type="entry name" value="CYTCHROMECII"/>
</dbReference>
<evidence type="ECO:0000256" key="8">
    <source>
        <dbReference type="SAM" id="SignalP"/>
    </source>
</evidence>
<reference evidence="10" key="1">
    <citation type="submission" date="2016-10" db="EMBL/GenBank/DDBJ databases">
        <authorList>
            <person name="Varghese N."/>
            <person name="Submissions S."/>
        </authorList>
    </citation>
    <scope>NUCLEOTIDE SEQUENCE [LARGE SCALE GENOMIC DNA]</scope>
    <source>
        <strain evidence="10">DSM 100420</strain>
    </source>
</reference>
<comment type="PTM">
    <text evidence="7">Binds 1 heme group per subunit.</text>
</comment>
<accession>A0A1H3P6H1</accession>
<dbReference type="InterPro" id="IPR012127">
    <property type="entry name" value="Cyt_c_prime"/>
</dbReference>
<feature type="signal peptide" evidence="8">
    <location>
        <begin position="1"/>
        <end position="21"/>
    </location>
</feature>
<keyword evidence="1" id="KW-0813">Transport</keyword>
<evidence type="ECO:0000313" key="9">
    <source>
        <dbReference type="EMBL" id="SDY95969.1"/>
    </source>
</evidence>
<keyword evidence="5 6" id="KW-0408">Iron</keyword>
<evidence type="ECO:0000256" key="1">
    <source>
        <dbReference type="ARBA" id="ARBA00022448"/>
    </source>
</evidence>
<dbReference type="PIRSF" id="PIRSF000027">
    <property type="entry name" value="Cytc_c_prime"/>
    <property type="match status" value="1"/>
</dbReference>
<feature type="chain" id="PRO_5011615984" evidence="8">
    <location>
        <begin position="22"/>
        <end position="152"/>
    </location>
</feature>
<dbReference type="GO" id="GO:0005506">
    <property type="term" value="F:iron ion binding"/>
    <property type="evidence" value="ECO:0007669"/>
    <property type="project" value="InterPro"/>
</dbReference>
<dbReference type="GO" id="GO:0042597">
    <property type="term" value="C:periplasmic space"/>
    <property type="evidence" value="ECO:0007669"/>
    <property type="project" value="InterPro"/>
</dbReference>
<evidence type="ECO:0000256" key="7">
    <source>
        <dbReference type="PIRSR" id="PIRSR000027-2"/>
    </source>
</evidence>
<feature type="binding site" description="axial binding residue" evidence="6">
    <location>
        <position position="145"/>
    </location>
    <ligand>
        <name>heme c</name>
        <dbReference type="ChEBI" id="CHEBI:61717"/>
    </ligand>
    <ligandPart>
        <name>Fe</name>
        <dbReference type="ChEBI" id="CHEBI:18248"/>
    </ligandPart>
</feature>
<dbReference type="AlphaFoldDB" id="A0A1H3P6H1"/>
<evidence type="ECO:0000256" key="4">
    <source>
        <dbReference type="ARBA" id="ARBA00022982"/>
    </source>
</evidence>
<dbReference type="InterPro" id="IPR015984">
    <property type="entry name" value="Cyt_c_prime_subgr"/>
</dbReference>
<dbReference type="GO" id="GO:0020037">
    <property type="term" value="F:heme binding"/>
    <property type="evidence" value="ECO:0007669"/>
    <property type="project" value="InterPro"/>
</dbReference>
<dbReference type="EMBL" id="FNPX01000004">
    <property type="protein sequence ID" value="SDY95969.1"/>
    <property type="molecule type" value="Genomic_DNA"/>
</dbReference>
<evidence type="ECO:0000256" key="2">
    <source>
        <dbReference type="ARBA" id="ARBA00022617"/>
    </source>
</evidence>
<dbReference type="RefSeq" id="WP_092644277.1">
    <property type="nucleotide sequence ID" value="NZ_FNPX01000004.1"/>
</dbReference>
<evidence type="ECO:0000256" key="3">
    <source>
        <dbReference type="ARBA" id="ARBA00022723"/>
    </source>
</evidence>
<dbReference type="InterPro" id="IPR010980">
    <property type="entry name" value="Cyt_c/b562"/>
</dbReference>
<dbReference type="GO" id="GO:0009055">
    <property type="term" value="F:electron transfer activity"/>
    <property type="evidence" value="ECO:0007669"/>
    <property type="project" value="InterPro"/>
</dbReference>
<organism evidence="9 10">
    <name type="scientific">Jannaschia faecimaris</name>
    <dbReference type="NCBI Taxonomy" id="1244108"/>
    <lineage>
        <taxon>Bacteria</taxon>
        <taxon>Pseudomonadati</taxon>
        <taxon>Pseudomonadota</taxon>
        <taxon>Alphaproteobacteria</taxon>
        <taxon>Rhodobacterales</taxon>
        <taxon>Roseobacteraceae</taxon>
        <taxon>Jannaschia</taxon>
    </lineage>
</organism>